<dbReference type="RefSeq" id="WP_270037375.1">
    <property type="nucleotide sequence ID" value="NZ_JAPDOD010000001.1"/>
</dbReference>
<evidence type="ECO:0000256" key="3">
    <source>
        <dbReference type="ARBA" id="ARBA00022801"/>
    </source>
</evidence>
<keyword evidence="5" id="KW-0573">Peptidoglycan synthesis</keyword>
<keyword evidence="13" id="KW-1185">Reference proteome</keyword>
<dbReference type="InterPro" id="IPR001967">
    <property type="entry name" value="Peptidase_S11_N"/>
</dbReference>
<keyword evidence="4" id="KW-0133">Cell shape</keyword>
<evidence type="ECO:0000313" key="13">
    <source>
        <dbReference type="Proteomes" id="UP001149140"/>
    </source>
</evidence>
<dbReference type="GO" id="GO:0009002">
    <property type="term" value="F:serine-type D-Ala-D-Ala carboxypeptidase activity"/>
    <property type="evidence" value="ECO:0007669"/>
    <property type="project" value="InterPro"/>
</dbReference>
<dbReference type="PANTHER" id="PTHR35333:SF4">
    <property type="entry name" value="SLR0121 PROTEIN"/>
    <property type="match status" value="1"/>
</dbReference>
<dbReference type="EMBL" id="JAPDOD010000001">
    <property type="protein sequence ID" value="MDA0158779.1"/>
    <property type="molecule type" value="Genomic_DNA"/>
</dbReference>
<dbReference type="InterPro" id="IPR018044">
    <property type="entry name" value="Peptidase_S11"/>
</dbReference>
<dbReference type="AlphaFoldDB" id="A0A9X3MLV0"/>
<dbReference type="InterPro" id="IPR000871">
    <property type="entry name" value="Beta-lactam_class-A"/>
</dbReference>
<gene>
    <name evidence="12" type="ORF">OM076_00765</name>
</gene>
<feature type="active site" description="Proton acceptor" evidence="7">
    <location>
        <position position="82"/>
    </location>
</feature>
<dbReference type="SUPFAM" id="SSF56601">
    <property type="entry name" value="beta-lactamase/transpeptidase-like"/>
    <property type="match status" value="1"/>
</dbReference>
<feature type="binding site" evidence="8">
    <location>
        <position position="296"/>
    </location>
    <ligand>
        <name>substrate</name>
    </ligand>
</feature>
<dbReference type="GO" id="GO:0009252">
    <property type="term" value="P:peptidoglycan biosynthetic process"/>
    <property type="evidence" value="ECO:0007669"/>
    <property type="project" value="UniProtKB-KW"/>
</dbReference>
<evidence type="ECO:0000313" key="12">
    <source>
        <dbReference type="EMBL" id="MDA0158779.1"/>
    </source>
</evidence>
<dbReference type="PRINTS" id="PR00725">
    <property type="entry name" value="DADACBPTASE1"/>
</dbReference>
<evidence type="ECO:0000256" key="7">
    <source>
        <dbReference type="PIRSR" id="PIRSR618044-1"/>
    </source>
</evidence>
<accession>A0A9X3MLV0</accession>
<keyword evidence="2" id="KW-0732">Signal</keyword>
<dbReference type="GO" id="GO:0071555">
    <property type="term" value="P:cell wall organization"/>
    <property type="evidence" value="ECO:0007669"/>
    <property type="project" value="UniProtKB-KW"/>
</dbReference>
<proteinExistence type="inferred from homology"/>
<protein>
    <submittedName>
        <fullName evidence="12">Serine hydrolase</fullName>
    </submittedName>
</protein>
<evidence type="ECO:0000256" key="4">
    <source>
        <dbReference type="ARBA" id="ARBA00022960"/>
    </source>
</evidence>
<dbReference type="Proteomes" id="UP001149140">
    <property type="component" value="Unassembled WGS sequence"/>
</dbReference>
<evidence type="ECO:0000256" key="5">
    <source>
        <dbReference type="ARBA" id="ARBA00022984"/>
    </source>
</evidence>
<evidence type="ECO:0000259" key="11">
    <source>
        <dbReference type="Pfam" id="PF00768"/>
    </source>
</evidence>
<keyword evidence="3 12" id="KW-0378">Hydrolase</keyword>
<keyword evidence="6" id="KW-0961">Cell wall biogenesis/degradation</keyword>
<evidence type="ECO:0000256" key="6">
    <source>
        <dbReference type="ARBA" id="ARBA00023316"/>
    </source>
</evidence>
<dbReference type="GO" id="GO:0008800">
    <property type="term" value="F:beta-lactamase activity"/>
    <property type="evidence" value="ECO:0007669"/>
    <property type="project" value="InterPro"/>
</dbReference>
<evidence type="ECO:0000256" key="8">
    <source>
        <dbReference type="PIRSR" id="PIRSR618044-2"/>
    </source>
</evidence>
<feature type="active site" description="Acyl-ester intermediate" evidence="7">
    <location>
        <position position="79"/>
    </location>
</feature>
<dbReference type="PANTHER" id="PTHR35333">
    <property type="entry name" value="BETA-LACTAMASE"/>
    <property type="match status" value="1"/>
</dbReference>
<sequence>MASLAVVAAAASAEPTRGGDPGGNTGGAVLDDSVAGLDPHIQIAPAFPQTTAAAAIVVDRATGTVLGSNKPDRRWAPASTTKIMTGLLTAEKIRAGTVSLSDTVTIQSDVSIEGGKSIGLAPGDTISLQDLLNITLIDSDGDAASAVGTYVGSQPWGDPSWMGRAQFVQWMNDRAGELGLTNTRYIDIAGRDPEDLGRENDDGLWPPDGYWPTQEVCSGNDFNNPPCGHYTTARDLAALARVALDEPLFARIVARPSWRTTTWRSASGGVLDRTVYSSNELLPGGTAAYPGAYGVKTGTTNMARQNLVSAAATSTKDVIAVVLGSDDDSTVPGDRYTDSRALLDWALR</sequence>
<dbReference type="GO" id="GO:0006508">
    <property type="term" value="P:proteolysis"/>
    <property type="evidence" value="ECO:0007669"/>
    <property type="project" value="InterPro"/>
</dbReference>
<dbReference type="GO" id="GO:0008360">
    <property type="term" value="P:regulation of cell shape"/>
    <property type="evidence" value="ECO:0007669"/>
    <property type="project" value="UniProtKB-KW"/>
</dbReference>
<feature type="region of interest" description="Disordered" evidence="10">
    <location>
        <begin position="10"/>
        <end position="31"/>
    </location>
</feature>
<feature type="active site" evidence="7">
    <location>
        <position position="139"/>
    </location>
</feature>
<evidence type="ECO:0000256" key="1">
    <source>
        <dbReference type="ARBA" id="ARBA00007164"/>
    </source>
</evidence>
<dbReference type="Gene3D" id="3.40.710.10">
    <property type="entry name" value="DD-peptidase/beta-lactamase superfamily"/>
    <property type="match status" value="1"/>
</dbReference>
<dbReference type="GO" id="GO:0046677">
    <property type="term" value="P:response to antibiotic"/>
    <property type="evidence" value="ECO:0007669"/>
    <property type="project" value="InterPro"/>
</dbReference>
<evidence type="ECO:0000256" key="10">
    <source>
        <dbReference type="SAM" id="MobiDB-lite"/>
    </source>
</evidence>
<reference evidence="12" key="1">
    <citation type="submission" date="2022-10" db="EMBL/GenBank/DDBJ databases">
        <title>The WGS of Solirubrobacter ginsenosidimutans DSM 21036.</title>
        <authorList>
            <person name="Jiang Z."/>
        </authorList>
    </citation>
    <scope>NUCLEOTIDE SEQUENCE</scope>
    <source>
        <strain evidence="12">DSM 21036</strain>
    </source>
</reference>
<evidence type="ECO:0000256" key="2">
    <source>
        <dbReference type="ARBA" id="ARBA00022729"/>
    </source>
</evidence>
<name>A0A9X3MLV0_9ACTN</name>
<organism evidence="12 13">
    <name type="scientific">Solirubrobacter ginsenosidimutans</name>
    <dbReference type="NCBI Taxonomy" id="490573"/>
    <lineage>
        <taxon>Bacteria</taxon>
        <taxon>Bacillati</taxon>
        <taxon>Actinomycetota</taxon>
        <taxon>Thermoleophilia</taxon>
        <taxon>Solirubrobacterales</taxon>
        <taxon>Solirubrobacteraceae</taxon>
        <taxon>Solirubrobacter</taxon>
    </lineage>
</organism>
<comment type="caution">
    <text evidence="12">The sequence shown here is derived from an EMBL/GenBank/DDBJ whole genome shotgun (WGS) entry which is preliminary data.</text>
</comment>
<evidence type="ECO:0000256" key="9">
    <source>
        <dbReference type="RuleBase" id="RU004016"/>
    </source>
</evidence>
<dbReference type="GO" id="GO:0030655">
    <property type="term" value="P:beta-lactam antibiotic catabolic process"/>
    <property type="evidence" value="ECO:0007669"/>
    <property type="project" value="InterPro"/>
</dbReference>
<comment type="similarity">
    <text evidence="1 9">Belongs to the peptidase S11 family.</text>
</comment>
<dbReference type="InterPro" id="IPR012338">
    <property type="entry name" value="Beta-lactam/transpept-like"/>
</dbReference>
<feature type="domain" description="Peptidase S11 D-alanyl-D-alanine carboxypeptidase A N-terminal" evidence="11">
    <location>
        <begin position="45"/>
        <end position="326"/>
    </location>
</feature>
<dbReference type="Pfam" id="PF00768">
    <property type="entry name" value="Peptidase_S11"/>
    <property type="match status" value="1"/>
</dbReference>